<dbReference type="CDD" id="cd00865">
    <property type="entry name" value="PEBP_bact_arch"/>
    <property type="match status" value="1"/>
</dbReference>
<dbReference type="OrthoDB" id="9797506at2"/>
<name>A0A660E511_9LACO</name>
<protein>
    <submittedName>
        <fullName evidence="1">Phosphatidylethanolamine-binding protein [Lactobacillus brevis]</fullName>
    </submittedName>
</protein>
<evidence type="ECO:0000313" key="2">
    <source>
        <dbReference type="Proteomes" id="UP000289996"/>
    </source>
</evidence>
<dbReference type="Gene3D" id="3.90.280.10">
    <property type="entry name" value="PEBP-like"/>
    <property type="match status" value="1"/>
</dbReference>
<dbReference type="EMBL" id="UYIG01000196">
    <property type="protein sequence ID" value="VDG30392.1"/>
    <property type="molecule type" value="Genomic_DNA"/>
</dbReference>
<dbReference type="SUPFAM" id="SSF49777">
    <property type="entry name" value="PEBP-like"/>
    <property type="match status" value="1"/>
</dbReference>
<dbReference type="Proteomes" id="UP000289996">
    <property type="component" value="Unassembled WGS sequence"/>
</dbReference>
<dbReference type="Pfam" id="PF01161">
    <property type="entry name" value="PBP"/>
    <property type="match status" value="1"/>
</dbReference>
<dbReference type="RefSeq" id="WP_130843421.1">
    <property type="nucleotide sequence ID" value="NZ_BJDY01000002.1"/>
</dbReference>
<dbReference type="InterPro" id="IPR005247">
    <property type="entry name" value="YbhB_YbcL/LppC-like"/>
</dbReference>
<dbReference type="InterPro" id="IPR036610">
    <property type="entry name" value="PEBP-like_sf"/>
</dbReference>
<dbReference type="NCBIfam" id="TIGR00481">
    <property type="entry name" value="YbhB/YbcL family Raf kinase inhibitor-like protein"/>
    <property type="match status" value="1"/>
</dbReference>
<reference evidence="1 2" key="1">
    <citation type="submission" date="2018-11" db="EMBL/GenBank/DDBJ databases">
        <authorList>
            <person name="Wuyts S."/>
        </authorList>
    </citation>
    <scope>NUCLEOTIDE SEQUENCE [LARGE SCALE GENOMIC DNA]</scope>
    <source>
        <strain evidence="1">Lactobacillus mudanjiangensis AMBF249</strain>
    </source>
</reference>
<evidence type="ECO:0000313" key="1">
    <source>
        <dbReference type="EMBL" id="VDG30392.1"/>
    </source>
</evidence>
<keyword evidence="2" id="KW-1185">Reference proteome</keyword>
<organism evidence="1 2">
    <name type="scientific">Lactiplantibacillus mudanjiangensis</name>
    <dbReference type="NCBI Taxonomy" id="1296538"/>
    <lineage>
        <taxon>Bacteria</taxon>
        <taxon>Bacillati</taxon>
        <taxon>Bacillota</taxon>
        <taxon>Bacilli</taxon>
        <taxon>Lactobacillales</taxon>
        <taxon>Lactobacillaceae</taxon>
        <taxon>Lactiplantibacillus</taxon>
    </lineage>
</organism>
<accession>A0A660E511</accession>
<gene>
    <name evidence="1" type="ORF">MUDAN_MDHGFNIF_01943</name>
</gene>
<dbReference type="AlphaFoldDB" id="A0A660E511"/>
<dbReference type="InterPro" id="IPR008914">
    <property type="entry name" value="PEBP"/>
</dbReference>
<proteinExistence type="predicted"/>
<sequence>MQLKVPLNQGYLADVYTNKVSATRNKQPIVSFPIEIQAIPQNTKFLAVSLIDYDAVPRTGFPFIHWLATDIPIMTKIPTDFSRHFEGPQGQTSWMSRFYQLNDSYFKNHYAGPNPPEQSHDYTLTLFALEERLGLADSFYYNDFLKALTGNVLTQASSQISVKSSLD</sequence>